<proteinExistence type="predicted"/>
<dbReference type="GO" id="GO:0016853">
    <property type="term" value="F:isomerase activity"/>
    <property type="evidence" value="ECO:0007669"/>
    <property type="project" value="UniProtKB-KW"/>
</dbReference>
<sequence length="314" mass="36014">MPGPGLRRGIKEKESSIMDFKISREELYRWCSIPWQDLEKQPDLKTKLVIKEDRASMMKIIGNMMADEVIQHNAEGKLTKWVLPAGPTDEYDIFIDRVNKERISLKNLWVFHMDDFLDWEGRPFPVGDTYESLEGTMNACFYGRIDPELNVPENQRIWTRINDLDYPDNLCQELGGIDTLWAGVGCKGLVAFCEPPRRYSCRLSIEEYANSKTRVVDLNEDTIVALSQRTFGGCYDRVPPKAVTLGFKTMLSAKRAVYMIATGSWKQTVVRVALFSEPTLEYPVTLLPKYIPDVTLFCNVDTADHPMSHEIKGW</sequence>
<dbReference type="InterPro" id="IPR052960">
    <property type="entry name" value="GlcN6P_deaminase-like"/>
</dbReference>
<comment type="caution">
    <text evidence="1">The sequence shown here is derived from an EMBL/GenBank/DDBJ whole genome shotgun (WGS) entry which is preliminary data.</text>
</comment>
<name>C0CUU6_9FIRM</name>
<gene>
    <name evidence="1" type="ORF">CLOSTASPAR_00635</name>
</gene>
<evidence type="ECO:0000313" key="1">
    <source>
        <dbReference type="EMBL" id="EEG57145.1"/>
    </source>
</evidence>
<keyword evidence="1" id="KW-0413">Isomerase</keyword>
<dbReference type="PANTHER" id="PTHR42892">
    <property type="entry name" value="GLUCOSAMINE-6-PHOSPHATE DEAMINASE-LIKE PROTEIN BT_0258-RELATED"/>
    <property type="match status" value="1"/>
</dbReference>
<dbReference type="InterPro" id="IPR037171">
    <property type="entry name" value="NagB/RpiA_transferase-like"/>
</dbReference>
<dbReference type="HOGENOM" id="CLU_076838_0_0_9"/>
<dbReference type="Gene3D" id="3.40.50.1360">
    <property type="match status" value="1"/>
</dbReference>
<accession>C0CUU6</accession>
<dbReference type="PANTHER" id="PTHR42892:SF1">
    <property type="entry name" value="GLUCOSAMINE-6-PHOSPHATE ISOMERASE"/>
    <property type="match status" value="1"/>
</dbReference>
<dbReference type="SUPFAM" id="SSF100950">
    <property type="entry name" value="NagB/RpiA/CoA transferase-like"/>
    <property type="match status" value="1"/>
</dbReference>
<keyword evidence="2" id="KW-1185">Reference proteome</keyword>
<protein>
    <submittedName>
        <fullName evidence="1">Glucosamine-6-phosphate isomerase/6-phosphogluconolactonase</fullName>
    </submittedName>
</protein>
<dbReference type="Proteomes" id="UP000004756">
    <property type="component" value="Unassembled WGS sequence"/>
</dbReference>
<dbReference type="EMBL" id="ACCJ01000030">
    <property type="protein sequence ID" value="EEG57145.1"/>
    <property type="molecule type" value="Genomic_DNA"/>
</dbReference>
<organism evidence="1 2">
    <name type="scientific">[Clostridium] asparagiforme DSM 15981</name>
    <dbReference type="NCBI Taxonomy" id="518636"/>
    <lineage>
        <taxon>Bacteria</taxon>
        <taxon>Bacillati</taxon>
        <taxon>Bacillota</taxon>
        <taxon>Clostridia</taxon>
        <taxon>Lachnospirales</taxon>
        <taxon>Lachnospiraceae</taxon>
        <taxon>Enterocloster</taxon>
    </lineage>
</organism>
<dbReference type="AlphaFoldDB" id="C0CUU6"/>
<reference evidence="1 2" key="1">
    <citation type="submission" date="2009-02" db="EMBL/GenBank/DDBJ databases">
        <title>Draft genome sequence of Clostridium asparagiforme (DSM 15981).</title>
        <authorList>
            <person name="Sudarsanam P."/>
            <person name="Ley R."/>
            <person name="Guruge J."/>
            <person name="Turnbaugh P.J."/>
            <person name="Mahowald M."/>
            <person name="Liep D."/>
            <person name="Gordon J."/>
        </authorList>
    </citation>
    <scope>NUCLEOTIDE SEQUENCE [LARGE SCALE GENOMIC DNA]</scope>
    <source>
        <strain evidence="1 2">DSM 15981</strain>
    </source>
</reference>
<evidence type="ECO:0000313" key="2">
    <source>
        <dbReference type="Proteomes" id="UP000004756"/>
    </source>
</evidence>